<dbReference type="InterPro" id="IPR027463">
    <property type="entry name" value="AcrB_DN_DC_subdom"/>
</dbReference>
<dbReference type="InterPro" id="IPR001036">
    <property type="entry name" value="Acrflvin-R"/>
</dbReference>
<keyword evidence="11" id="KW-1185">Reference proteome</keyword>
<dbReference type="GO" id="GO:0015562">
    <property type="term" value="F:efflux transmembrane transporter activity"/>
    <property type="evidence" value="ECO:0007669"/>
    <property type="project" value="InterPro"/>
</dbReference>
<evidence type="ECO:0000256" key="7">
    <source>
        <dbReference type="ARBA" id="ARBA00022989"/>
    </source>
</evidence>
<proteinExistence type="inferred from homology"/>
<feature type="transmembrane region" description="Helical" evidence="9">
    <location>
        <begin position="344"/>
        <end position="363"/>
    </location>
</feature>
<evidence type="ECO:0000256" key="9">
    <source>
        <dbReference type="RuleBase" id="RU364070"/>
    </source>
</evidence>
<accession>A0A3P3VNS6</accession>
<feature type="transmembrane region" description="Helical" evidence="9">
    <location>
        <begin position="474"/>
        <end position="501"/>
    </location>
</feature>
<dbReference type="InterPro" id="IPR004764">
    <property type="entry name" value="MdtF-like"/>
</dbReference>
<keyword evidence="7 9" id="KW-1133">Transmembrane helix</keyword>
<evidence type="ECO:0000256" key="2">
    <source>
        <dbReference type="ARBA" id="ARBA00010942"/>
    </source>
</evidence>
<dbReference type="FunFam" id="3.30.70.1430:FF:000001">
    <property type="entry name" value="Efflux pump membrane transporter"/>
    <property type="match status" value="1"/>
</dbReference>
<dbReference type="EMBL" id="QWEZ01000001">
    <property type="protein sequence ID" value="RRJ83997.1"/>
    <property type="molecule type" value="Genomic_DNA"/>
</dbReference>
<keyword evidence="6 9" id="KW-0812">Transmembrane</keyword>
<evidence type="ECO:0000256" key="8">
    <source>
        <dbReference type="ARBA" id="ARBA00023136"/>
    </source>
</evidence>
<dbReference type="Gene3D" id="3.30.70.1440">
    <property type="entry name" value="Multidrug efflux transporter AcrB pore domain"/>
    <property type="match status" value="1"/>
</dbReference>
<dbReference type="PANTHER" id="PTHR32063">
    <property type="match status" value="1"/>
</dbReference>
<dbReference type="GO" id="GO:0009636">
    <property type="term" value="P:response to toxic substance"/>
    <property type="evidence" value="ECO:0007669"/>
    <property type="project" value="UniProtKB-ARBA"/>
</dbReference>
<comment type="caution">
    <text evidence="9">Lacks conserved residue(s) required for the propagation of feature annotation.</text>
</comment>
<dbReference type="FunFam" id="1.20.1640.10:FF:000001">
    <property type="entry name" value="Efflux pump membrane transporter"/>
    <property type="match status" value="1"/>
</dbReference>
<dbReference type="RefSeq" id="WP_125014423.1">
    <property type="nucleotide sequence ID" value="NZ_QWEZ01000001.1"/>
</dbReference>
<protein>
    <recommendedName>
        <fullName evidence="9">Efflux pump membrane transporter</fullName>
    </recommendedName>
</protein>
<reference evidence="10 11" key="2">
    <citation type="submission" date="2018-12" db="EMBL/GenBank/DDBJ databases">
        <title>Simiduia agarivorans gen. nov., sp. nov., a marine, agarolytic bacterium isolated from shallow coastal water from Keelung, Taiwan.</title>
        <authorList>
            <person name="Shieh W.Y."/>
        </authorList>
    </citation>
    <scope>NUCLEOTIDE SEQUENCE [LARGE SCALE GENOMIC DNA]</scope>
    <source>
        <strain evidence="10 11">GTF-13</strain>
    </source>
</reference>
<reference evidence="10 11" key="1">
    <citation type="submission" date="2018-08" db="EMBL/GenBank/DDBJ databases">
        <authorList>
            <person name="Khan S.A."/>
        </authorList>
    </citation>
    <scope>NUCLEOTIDE SEQUENCE [LARGE SCALE GENOMIC DNA]</scope>
    <source>
        <strain evidence="10 11">GTF-13</strain>
    </source>
</reference>
<comment type="subcellular location">
    <subcellularLocation>
        <location evidence="1 9">Cell inner membrane</location>
        <topology evidence="1 9">Multi-pass membrane protein</topology>
    </subcellularLocation>
</comment>
<dbReference type="Gene3D" id="1.20.1640.10">
    <property type="entry name" value="Multidrug efflux transporter AcrB transmembrane domain"/>
    <property type="match status" value="2"/>
</dbReference>
<sequence length="1053" mass="112577">MGPSFFIDRPIFSAVISIVIVLGGAVSMSATPISQFPEIAPPTVTVSATYPGASAEVVANTVAAPIEQEVNGVDNMIYMSSTSASSGNMSLTVTFEPGTDPDIAQVNTQNRVNQALAKLPTVVAAQGITTQKVSQSFMMVIAFSTPGGEMDEVELNNYVNLHVWDAVKRVPGANLSSVYPPPDVAMRVWLRPDRLAQLGITIPEVSDAVSGQNQAFGIGQIGQEPAPPGTVQNFPITTQGMLVKPEEFDQIILRASTADDSAIVRLGDVGRSELGSKSYNLKSQINGTEASFLVVYQQPGSNAIATSERVMALLEELKPGFPAGLEYSVVMDTSKFTAASIEKVIHTFFEAVVLVVLVVFLFLQSLRSTVIPIIAVPVAIVGAYSGIYLLDFSTNMLTLFGMILAIGLVVDDAIIVVEAVEHKMATKGLSPKQASKEAMQELTGALVAIVLVLSSVFLPVAFLSGMTGTLYKQFAVTIAIAMVLSGVVALTLSPALSAIILKPARHEKHGFFLWFERSFERLTEGYLVGVRWLIRHQLIGMALFAAVVVALVMLFRIIPGSFVPEEDQGYLLGISIQPDAASLQRTTAVGDSVSEILRKDPAVSGVGQMDGYSIIDQQFRTNAGMMFVPMKGFEERSEPGLSTFDVLGRSRSTLQSVDDGIAFLVNPPSIPGLGSTGGFEFYIQDTSGKGPLALQEVVKQYLDEAKKRGELSSVNSSFVASERQLYVELDRSRAELLQVPVESIYQTLQAYFGSLFVSQFTQNGRVWQVILQAEPEYRDDPDDFTNIYLRSTTGEQVPLTAVATLRWASGPNILPRFNGFTAAKLTGSAAAGYSSGQAIAAMESVAGEVLPAGFSYAWSGQAFQEKLAGGTSTIAFVFGLIMVFLILSAQYEMWSLPIGVMMAVPFAILGALLMTWGRGLENDVYFQVGLVTLVGLSAKNAILITEFALENYRKGMELADAAAEAARLRLRPIVMTSLAFILGCVPMAIATGPGANSLHAIGTGVIGGMLASTLVSSFFVPMFFVIVETLSSKLKGSAEQPATDAPPAQEETP</sequence>
<comment type="similarity">
    <text evidence="2 9">Belongs to the resistance-nodulation-cell division (RND) (TC 2.A.6) family.</text>
</comment>
<feature type="transmembrane region" description="Helical" evidence="9">
    <location>
        <begin position="867"/>
        <end position="887"/>
    </location>
</feature>
<dbReference type="Gene3D" id="3.30.2090.10">
    <property type="entry name" value="Multidrug efflux transporter AcrB TolC docking domain, DN and DC subdomains"/>
    <property type="match status" value="2"/>
</dbReference>
<dbReference type="PRINTS" id="PR00702">
    <property type="entry name" value="ACRIFLAVINRP"/>
</dbReference>
<name>A0A3P3VNS6_9GAMM</name>
<keyword evidence="3 9" id="KW-0813">Transport</keyword>
<feature type="transmembrane region" description="Helical" evidence="9">
    <location>
        <begin position="1001"/>
        <end position="1027"/>
    </location>
</feature>
<keyword evidence="5 9" id="KW-0997">Cell inner membrane</keyword>
<dbReference type="PANTHER" id="PTHR32063:SF13">
    <property type="entry name" value="MULTIDRUG EFFLUX PUMP SUBUNIT ACRB-RELATED"/>
    <property type="match status" value="1"/>
</dbReference>
<dbReference type="AlphaFoldDB" id="A0A3P3VNS6"/>
<dbReference type="NCBIfam" id="TIGR00915">
    <property type="entry name" value="2A0602"/>
    <property type="match status" value="1"/>
</dbReference>
<keyword evidence="8 9" id="KW-0472">Membrane</keyword>
<feature type="transmembrane region" description="Helical" evidence="9">
    <location>
        <begin position="970"/>
        <end position="989"/>
    </location>
</feature>
<dbReference type="SUPFAM" id="SSF82693">
    <property type="entry name" value="Multidrug efflux transporter AcrB pore domain, PN1, PN2, PC1 and PC2 subdomains"/>
    <property type="match status" value="4"/>
</dbReference>
<dbReference type="Gene3D" id="3.30.70.1320">
    <property type="entry name" value="Multidrug efflux transporter AcrB pore domain like"/>
    <property type="match status" value="1"/>
</dbReference>
<feature type="transmembrane region" description="Helical" evidence="9">
    <location>
        <begin position="894"/>
        <end position="916"/>
    </location>
</feature>
<feature type="transmembrane region" description="Helical" evidence="9">
    <location>
        <begin position="441"/>
        <end position="462"/>
    </location>
</feature>
<evidence type="ECO:0000256" key="6">
    <source>
        <dbReference type="ARBA" id="ARBA00022692"/>
    </source>
</evidence>
<dbReference type="Proteomes" id="UP000280792">
    <property type="component" value="Unassembled WGS sequence"/>
</dbReference>
<evidence type="ECO:0000256" key="3">
    <source>
        <dbReference type="ARBA" id="ARBA00022448"/>
    </source>
</evidence>
<dbReference type="NCBIfam" id="NF000282">
    <property type="entry name" value="RND_permease_1"/>
    <property type="match status" value="1"/>
</dbReference>
<dbReference type="SUPFAM" id="SSF82866">
    <property type="entry name" value="Multidrug efflux transporter AcrB transmembrane domain"/>
    <property type="match status" value="2"/>
</dbReference>
<evidence type="ECO:0000313" key="10">
    <source>
        <dbReference type="EMBL" id="RRJ83997.1"/>
    </source>
</evidence>
<dbReference type="Pfam" id="PF00873">
    <property type="entry name" value="ACR_tran"/>
    <property type="match status" value="1"/>
</dbReference>
<evidence type="ECO:0000256" key="5">
    <source>
        <dbReference type="ARBA" id="ARBA00022519"/>
    </source>
</evidence>
<feature type="transmembrane region" description="Helical" evidence="9">
    <location>
        <begin position="928"/>
        <end position="949"/>
    </location>
</feature>
<evidence type="ECO:0000313" key="11">
    <source>
        <dbReference type="Proteomes" id="UP000280792"/>
    </source>
</evidence>
<evidence type="ECO:0000256" key="1">
    <source>
        <dbReference type="ARBA" id="ARBA00004429"/>
    </source>
</evidence>
<gene>
    <name evidence="10" type="ORF">D0544_02435</name>
</gene>
<evidence type="ECO:0000256" key="4">
    <source>
        <dbReference type="ARBA" id="ARBA00022475"/>
    </source>
</evidence>
<dbReference type="Gene3D" id="3.30.70.1430">
    <property type="entry name" value="Multidrug efflux transporter AcrB pore domain"/>
    <property type="match status" value="2"/>
</dbReference>
<feature type="transmembrane region" description="Helical" evidence="9">
    <location>
        <begin position="370"/>
        <end position="390"/>
    </location>
</feature>
<comment type="caution">
    <text evidence="10">The sequence shown here is derived from an EMBL/GenBank/DDBJ whole genome shotgun (WGS) entry which is preliminary data.</text>
</comment>
<organism evidence="10 11">
    <name type="scientific">Aestuariirhabdus litorea</name>
    <dbReference type="NCBI Taxonomy" id="2528527"/>
    <lineage>
        <taxon>Bacteria</taxon>
        <taxon>Pseudomonadati</taxon>
        <taxon>Pseudomonadota</taxon>
        <taxon>Gammaproteobacteria</taxon>
        <taxon>Oceanospirillales</taxon>
        <taxon>Aestuariirhabdaceae</taxon>
        <taxon>Aestuariirhabdus</taxon>
    </lineage>
</organism>
<dbReference type="SUPFAM" id="SSF82714">
    <property type="entry name" value="Multidrug efflux transporter AcrB TolC docking domain, DN and DC subdomains"/>
    <property type="match status" value="2"/>
</dbReference>
<feature type="transmembrane region" description="Helical" evidence="9">
    <location>
        <begin position="396"/>
        <end position="420"/>
    </location>
</feature>
<dbReference type="GO" id="GO:0005886">
    <property type="term" value="C:plasma membrane"/>
    <property type="evidence" value="ECO:0007669"/>
    <property type="project" value="UniProtKB-SubCell"/>
</dbReference>
<keyword evidence="4" id="KW-1003">Cell membrane</keyword>
<dbReference type="GO" id="GO:0042910">
    <property type="term" value="F:xenobiotic transmembrane transporter activity"/>
    <property type="evidence" value="ECO:0007669"/>
    <property type="project" value="TreeGrafter"/>
</dbReference>
<feature type="transmembrane region" description="Helical" evidence="9">
    <location>
        <begin position="538"/>
        <end position="558"/>
    </location>
</feature>